<evidence type="ECO:0000259" key="2">
    <source>
        <dbReference type="Pfam" id="PF08241"/>
    </source>
</evidence>
<evidence type="ECO:0000313" key="4">
    <source>
        <dbReference type="Proteomes" id="UP000630594"/>
    </source>
</evidence>
<evidence type="ECO:0000256" key="1">
    <source>
        <dbReference type="SAM" id="MobiDB-lite"/>
    </source>
</evidence>
<dbReference type="InterPro" id="IPR013216">
    <property type="entry name" value="Methyltransf_11"/>
</dbReference>
<dbReference type="SUPFAM" id="SSF53335">
    <property type="entry name" value="S-adenosyl-L-methionine-dependent methyltransferases"/>
    <property type="match status" value="1"/>
</dbReference>
<reference evidence="4" key="1">
    <citation type="journal article" date="2019" name="Int. J. Syst. Evol. Microbiol.">
        <title>The Global Catalogue of Microorganisms (GCM) 10K type strain sequencing project: providing services to taxonomists for standard genome sequencing and annotation.</title>
        <authorList>
            <consortium name="The Broad Institute Genomics Platform"/>
            <consortium name="The Broad Institute Genome Sequencing Center for Infectious Disease"/>
            <person name="Wu L."/>
            <person name="Ma J."/>
        </authorList>
    </citation>
    <scope>NUCLEOTIDE SEQUENCE [LARGE SCALE GENOMIC DNA]</scope>
    <source>
        <strain evidence="4">CCM 7403</strain>
    </source>
</reference>
<dbReference type="InterPro" id="IPR029063">
    <property type="entry name" value="SAM-dependent_MTases_sf"/>
</dbReference>
<keyword evidence="4" id="KW-1185">Reference proteome</keyword>
<dbReference type="Gene3D" id="3.40.50.150">
    <property type="entry name" value="Vaccinia Virus protein VP39"/>
    <property type="match status" value="1"/>
</dbReference>
<feature type="region of interest" description="Disordered" evidence="1">
    <location>
        <begin position="40"/>
        <end position="86"/>
    </location>
</feature>
<dbReference type="CDD" id="cd02440">
    <property type="entry name" value="AdoMet_MTases"/>
    <property type="match status" value="1"/>
</dbReference>
<dbReference type="PANTHER" id="PTHR42912">
    <property type="entry name" value="METHYLTRANSFERASE"/>
    <property type="match status" value="1"/>
</dbReference>
<accession>A0ABQ1Q6Z3</accession>
<proteinExistence type="predicted"/>
<dbReference type="PANTHER" id="PTHR42912:SF94">
    <property type="entry name" value="METHYLTRANSFERASE TYPE 11 DOMAIN-CONTAINING PROTEIN"/>
    <property type="match status" value="1"/>
</dbReference>
<dbReference type="EMBL" id="BMCK01000002">
    <property type="protein sequence ID" value="GGD16946.1"/>
    <property type="molecule type" value="Genomic_DNA"/>
</dbReference>
<organism evidence="3 4">
    <name type="scientific">Nocardioides daphniae</name>
    <dbReference type="NCBI Taxonomy" id="402297"/>
    <lineage>
        <taxon>Bacteria</taxon>
        <taxon>Bacillati</taxon>
        <taxon>Actinomycetota</taxon>
        <taxon>Actinomycetes</taxon>
        <taxon>Propionibacteriales</taxon>
        <taxon>Nocardioidaceae</taxon>
        <taxon>Nocardioides</taxon>
    </lineage>
</organism>
<protein>
    <recommendedName>
        <fullName evidence="2">Methyltransferase type 11 domain-containing protein</fullName>
    </recommendedName>
</protein>
<gene>
    <name evidence="3" type="ORF">GCM10007231_14870</name>
</gene>
<evidence type="ECO:0000313" key="3">
    <source>
        <dbReference type="EMBL" id="GGD16946.1"/>
    </source>
</evidence>
<name>A0ABQ1Q6Z3_9ACTN</name>
<sequence length="338" mass="36002">MVLRTAPQWSLSCTSVRSLWTCPIERISKVSIASFYSPDGQPTPHRLLTRPHPRAVTGGVHDDSGQGQDEPAGDAPSFSDVDSSSDEARAAALAALDVQAQLPPIQRLHAWLLEQLDPLPGMHVMDVGCGTGEDVRGLAVSVAPTGSATGVDPSGTMLAEARRRGEAARNPARFVSGSADRLPVADAALDLVRSERVLQHLTDPVVAVREMARALRPGGRVGLIDTDWRTLATWPGDPHMAAVWRESWGGGPSPAAGAQLLDLVLRHGFVDARVTTEVLMLRPRDLGQPPVSMVLEEATRRAEAAGEGASWRQDLEQSAAQGSFVFSVTLYAVVATRA</sequence>
<comment type="caution">
    <text evidence="3">The sequence shown here is derived from an EMBL/GenBank/DDBJ whole genome shotgun (WGS) entry which is preliminary data.</text>
</comment>
<dbReference type="Proteomes" id="UP000630594">
    <property type="component" value="Unassembled WGS sequence"/>
</dbReference>
<feature type="domain" description="Methyltransferase type 11" evidence="2">
    <location>
        <begin position="126"/>
        <end position="221"/>
    </location>
</feature>
<dbReference type="InterPro" id="IPR050508">
    <property type="entry name" value="Methyltransf_Superfamily"/>
</dbReference>
<dbReference type="Pfam" id="PF08241">
    <property type="entry name" value="Methyltransf_11"/>
    <property type="match status" value="1"/>
</dbReference>